<name>A0ABU3S0V5_9HYPH</name>
<accession>A0ABU3S0V5</accession>
<evidence type="ECO:0000313" key="2">
    <source>
        <dbReference type="Proteomes" id="UP001254257"/>
    </source>
</evidence>
<keyword evidence="2" id="KW-1185">Reference proteome</keyword>
<reference evidence="1 2" key="1">
    <citation type="submission" date="2023-09" db="EMBL/GenBank/DDBJ databases">
        <title>Whole genome shotgun sequencing (WGS) of Bosea sp. ZW T0_25, isolated from stored onions (Allium cepa).</title>
        <authorList>
            <person name="Stoll D.A."/>
            <person name="Huch M."/>
        </authorList>
    </citation>
    <scope>NUCLEOTIDE SEQUENCE [LARGE SCALE GENOMIC DNA]</scope>
    <source>
        <strain evidence="1 2">ZW T0_25</strain>
    </source>
</reference>
<proteinExistence type="predicted"/>
<dbReference type="EMBL" id="JAWDID010000001">
    <property type="protein sequence ID" value="MDU0338422.1"/>
    <property type="molecule type" value="Genomic_DNA"/>
</dbReference>
<dbReference type="RefSeq" id="WP_316016368.1">
    <property type="nucleotide sequence ID" value="NZ_JAWDID010000001.1"/>
</dbReference>
<sequence>MSDDALFQLGMGAVLLDASQKEETFAMPVSAASIEVINSAAQPAGPRRRAAIMLRTEKKSRSNSAKALIRRAETAFASPMP</sequence>
<dbReference type="Proteomes" id="UP001254257">
    <property type="component" value="Unassembled WGS sequence"/>
</dbReference>
<protein>
    <submittedName>
        <fullName evidence="1">Uncharacterized protein</fullName>
    </submittedName>
</protein>
<comment type="caution">
    <text evidence="1">The sequence shown here is derived from an EMBL/GenBank/DDBJ whole genome shotgun (WGS) entry which is preliminary data.</text>
</comment>
<organism evidence="1 2">
    <name type="scientific">Bosea rubneri</name>
    <dbReference type="NCBI Taxonomy" id="3075434"/>
    <lineage>
        <taxon>Bacteria</taxon>
        <taxon>Pseudomonadati</taxon>
        <taxon>Pseudomonadota</taxon>
        <taxon>Alphaproteobacteria</taxon>
        <taxon>Hyphomicrobiales</taxon>
        <taxon>Boseaceae</taxon>
        <taxon>Bosea</taxon>
    </lineage>
</organism>
<evidence type="ECO:0000313" key="1">
    <source>
        <dbReference type="EMBL" id="MDU0338422.1"/>
    </source>
</evidence>
<gene>
    <name evidence="1" type="ORF">RKE40_00935</name>
</gene>